<reference evidence="1 2" key="1">
    <citation type="journal article" date="2019" name="Int. J. Syst. Evol. Microbiol.">
        <title>The Global Catalogue of Microorganisms (GCM) 10K type strain sequencing project: providing services to taxonomists for standard genome sequencing and annotation.</title>
        <authorList>
            <consortium name="The Broad Institute Genomics Platform"/>
            <consortium name="The Broad Institute Genome Sequencing Center for Infectious Disease"/>
            <person name="Wu L."/>
            <person name="Ma J."/>
        </authorList>
    </citation>
    <scope>NUCLEOTIDE SEQUENCE [LARGE SCALE GENOMIC DNA]</scope>
    <source>
        <strain evidence="1 2">JCM 14232</strain>
    </source>
</reference>
<proteinExistence type="predicted"/>
<protein>
    <submittedName>
        <fullName evidence="1">Uncharacterized protein</fullName>
    </submittedName>
</protein>
<accession>A0ABN1AJP8</accession>
<comment type="caution">
    <text evidence="1">The sequence shown here is derived from an EMBL/GenBank/DDBJ whole genome shotgun (WGS) entry which is preliminary data.</text>
</comment>
<organism evidence="1 2">
    <name type="scientific">Alkalibacterium indicireducens</name>
    <dbReference type="NCBI Taxonomy" id="398758"/>
    <lineage>
        <taxon>Bacteria</taxon>
        <taxon>Bacillati</taxon>
        <taxon>Bacillota</taxon>
        <taxon>Bacilli</taxon>
        <taxon>Lactobacillales</taxon>
        <taxon>Carnobacteriaceae</taxon>
        <taxon>Alkalibacterium</taxon>
    </lineage>
</organism>
<evidence type="ECO:0000313" key="1">
    <source>
        <dbReference type="EMBL" id="GAA0478140.1"/>
    </source>
</evidence>
<gene>
    <name evidence="1" type="ORF">GCM10008936_05520</name>
</gene>
<dbReference type="EMBL" id="BAAADA010000043">
    <property type="protein sequence ID" value="GAA0478140.1"/>
    <property type="molecule type" value="Genomic_DNA"/>
</dbReference>
<evidence type="ECO:0000313" key="2">
    <source>
        <dbReference type="Proteomes" id="UP001410648"/>
    </source>
</evidence>
<dbReference type="Proteomes" id="UP001410648">
    <property type="component" value="Unassembled WGS sequence"/>
</dbReference>
<sequence length="58" mass="7038">MTFVLNDLFKKKTIKANPDIKSLIVFSDFERSKHMRHMTQYYYKNNYDVKAHIVIENI</sequence>
<keyword evidence="2" id="KW-1185">Reference proteome</keyword>
<name>A0ABN1AJP8_9LACT</name>